<accession>G2YNI8</accession>
<evidence type="ECO:0000313" key="1">
    <source>
        <dbReference type="EMBL" id="CCD53186.1"/>
    </source>
</evidence>
<name>G2YNI8_BOTF4</name>
<reference evidence="2" key="1">
    <citation type="journal article" date="2011" name="PLoS Genet.">
        <title>Genomic analysis of the necrotrophic fungal pathogens Sclerotinia sclerotiorum and Botrytis cinerea.</title>
        <authorList>
            <person name="Amselem J."/>
            <person name="Cuomo C.A."/>
            <person name="van Kan J.A."/>
            <person name="Viaud M."/>
            <person name="Benito E.P."/>
            <person name="Couloux A."/>
            <person name="Coutinho P.M."/>
            <person name="de Vries R.P."/>
            <person name="Dyer P.S."/>
            <person name="Fillinger S."/>
            <person name="Fournier E."/>
            <person name="Gout L."/>
            <person name="Hahn M."/>
            <person name="Kohn L."/>
            <person name="Lapalu N."/>
            <person name="Plummer K.M."/>
            <person name="Pradier J.M."/>
            <person name="Quevillon E."/>
            <person name="Sharon A."/>
            <person name="Simon A."/>
            <person name="ten Have A."/>
            <person name="Tudzynski B."/>
            <person name="Tudzynski P."/>
            <person name="Wincker P."/>
            <person name="Andrew M."/>
            <person name="Anthouard V."/>
            <person name="Beever R.E."/>
            <person name="Beffa R."/>
            <person name="Benoit I."/>
            <person name="Bouzid O."/>
            <person name="Brault B."/>
            <person name="Chen Z."/>
            <person name="Choquer M."/>
            <person name="Collemare J."/>
            <person name="Cotton P."/>
            <person name="Danchin E.G."/>
            <person name="Da Silva C."/>
            <person name="Gautier A."/>
            <person name="Giraud C."/>
            <person name="Giraud T."/>
            <person name="Gonzalez C."/>
            <person name="Grossetete S."/>
            <person name="Guldener U."/>
            <person name="Henrissat B."/>
            <person name="Howlett B.J."/>
            <person name="Kodira C."/>
            <person name="Kretschmer M."/>
            <person name="Lappartient A."/>
            <person name="Leroch M."/>
            <person name="Levis C."/>
            <person name="Mauceli E."/>
            <person name="Neuveglise C."/>
            <person name="Oeser B."/>
            <person name="Pearson M."/>
            <person name="Poulain J."/>
            <person name="Poussereau N."/>
            <person name="Quesneville H."/>
            <person name="Rascle C."/>
            <person name="Schumacher J."/>
            <person name="Segurens B."/>
            <person name="Sexton A."/>
            <person name="Silva E."/>
            <person name="Sirven C."/>
            <person name="Soanes D.M."/>
            <person name="Talbot N.J."/>
            <person name="Templeton M."/>
            <person name="Yandava C."/>
            <person name="Yarden O."/>
            <person name="Zeng Q."/>
            <person name="Rollins J.A."/>
            <person name="Lebrun M.H."/>
            <person name="Dickman M."/>
        </authorList>
    </citation>
    <scope>NUCLEOTIDE SEQUENCE [LARGE SCALE GENOMIC DNA]</scope>
    <source>
        <strain evidence="2">T4</strain>
    </source>
</reference>
<sequence>MITSIQRKKTALTIFKLRTLIYGTAVYRSISGVPFFLPPKFKSKDA</sequence>
<proteinExistence type="predicted"/>
<dbReference type="InParanoid" id="G2YNI8"/>
<protein>
    <submittedName>
        <fullName evidence="1">Uncharacterized protein</fullName>
    </submittedName>
</protein>
<dbReference type="EMBL" id="FQ790346">
    <property type="protein sequence ID" value="CCD53186.1"/>
    <property type="molecule type" value="Genomic_DNA"/>
</dbReference>
<dbReference type="Proteomes" id="UP000008177">
    <property type="component" value="Unplaced contigs"/>
</dbReference>
<gene>
    <name evidence="1" type="ORF">BofuT4_uP122050.1</name>
</gene>
<dbReference type="HOGENOM" id="CLU_3191243_0_0_1"/>
<dbReference type="AlphaFoldDB" id="G2YNI8"/>
<evidence type="ECO:0000313" key="2">
    <source>
        <dbReference type="Proteomes" id="UP000008177"/>
    </source>
</evidence>
<organism evidence="1 2">
    <name type="scientific">Botryotinia fuckeliana (strain T4)</name>
    <name type="common">Noble rot fungus</name>
    <name type="synonym">Botrytis cinerea</name>
    <dbReference type="NCBI Taxonomy" id="999810"/>
    <lineage>
        <taxon>Eukaryota</taxon>
        <taxon>Fungi</taxon>
        <taxon>Dikarya</taxon>
        <taxon>Ascomycota</taxon>
        <taxon>Pezizomycotina</taxon>
        <taxon>Leotiomycetes</taxon>
        <taxon>Helotiales</taxon>
        <taxon>Sclerotiniaceae</taxon>
        <taxon>Botrytis</taxon>
    </lineage>
</organism>